<feature type="region of interest" description="Disordered" evidence="1">
    <location>
        <begin position="49"/>
        <end position="89"/>
    </location>
</feature>
<name>A0A4S4LQF6_9AGAM</name>
<sequence>MSECKSECPSDDEDIVVGYDDEERDKRLSTVLTYTEIRVVQYIIDGEREEEKGHTERLRSSRRCDDSGISVSATSVGLGDGGGTSGVLKRNMTVDTTDREAEGVDEEMGVEGIETDAIVLCFLWAVIG</sequence>
<feature type="compositionally biased region" description="Basic and acidic residues" evidence="1">
    <location>
        <begin position="49"/>
        <end position="66"/>
    </location>
</feature>
<accession>A0A4S4LQF6</accession>
<evidence type="ECO:0000313" key="2">
    <source>
        <dbReference type="EMBL" id="THH14554.1"/>
    </source>
</evidence>
<comment type="caution">
    <text evidence="2">The sequence shown here is derived from an EMBL/GenBank/DDBJ whole genome shotgun (WGS) entry which is preliminary data.</text>
</comment>
<keyword evidence="3" id="KW-1185">Reference proteome</keyword>
<dbReference type="EMBL" id="SGPL01000269">
    <property type="protein sequence ID" value="THH14554.1"/>
    <property type="molecule type" value="Genomic_DNA"/>
</dbReference>
<proteinExistence type="predicted"/>
<protein>
    <submittedName>
        <fullName evidence="2">Uncharacterized protein</fullName>
    </submittedName>
</protein>
<evidence type="ECO:0000313" key="3">
    <source>
        <dbReference type="Proteomes" id="UP000310158"/>
    </source>
</evidence>
<dbReference type="Proteomes" id="UP000310158">
    <property type="component" value="Unassembled WGS sequence"/>
</dbReference>
<organism evidence="2 3">
    <name type="scientific">Bondarzewia mesenterica</name>
    <dbReference type="NCBI Taxonomy" id="1095465"/>
    <lineage>
        <taxon>Eukaryota</taxon>
        <taxon>Fungi</taxon>
        <taxon>Dikarya</taxon>
        <taxon>Basidiomycota</taxon>
        <taxon>Agaricomycotina</taxon>
        <taxon>Agaricomycetes</taxon>
        <taxon>Russulales</taxon>
        <taxon>Bondarzewiaceae</taxon>
        <taxon>Bondarzewia</taxon>
    </lineage>
</organism>
<dbReference type="AlphaFoldDB" id="A0A4S4LQF6"/>
<reference evidence="2 3" key="1">
    <citation type="submission" date="2019-02" db="EMBL/GenBank/DDBJ databases">
        <title>Genome sequencing of the rare red list fungi Bondarzewia mesenterica.</title>
        <authorList>
            <person name="Buettner E."/>
            <person name="Kellner H."/>
        </authorList>
    </citation>
    <scope>NUCLEOTIDE SEQUENCE [LARGE SCALE GENOMIC DNA]</scope>
    <source>
        <strain evidence="2 3">DSM 108281</strain>
    </source>
</reference>
<gene>
    <name evidence="2" type="ORF">EW146_g5787</name>
</gene>
<evidence type="ECO:0000256" key="1">
    <source>
        <dbReference type="SAM" id="MobiDB-lite"/>
    </source>
</evidence>